<name>A0A078KMZ6_9FIRM</name>
<reference evidence="3" key="1">
    <citation type="submission" date="2014-07" db="EMBL/GenBank/DDBJ databases">
        <authorList>
            <person name="Wibberg D."/>
        </authorList>
    </citation>
    <scope>NUCLEOTIDE SEQUENCE [LARGE SCALE GENOMIC DNA]</scope>
    <source>
        <strain evidence="3">DG5</strain>
    </source>
</reference>
<dbReference type="EMBL" id="LM995447">
    <property type="protein sequence ID" value="CDZ23867.1"/>
    <property type="molecule type" value="Genomic_DNA"/>
</dbReference>
<gene>
    <name evidence="2" type="ORF">CCDG5_0738</name>
</gene>
<sequence>MSDKKITVSELAEHCGFEILQGGASLKKEVTGGYCGDLLSWVMGRAASGSAWITVMGNENAVAVAVLTEVACIILAQGAEIDEKALLRAKENDVAILKSGEGAFETALKVGEALRNDT</sequence>
<dbReference type="Gene3D" id="3.40.1390.20">
    <property type="entry name" value="HprK N-terminal domain-like"/>
    <property type="match status" value="1"/>
</dbReference>
<dbReference type="HOGENOM" id="CLU_140224_1_0_9"/>
<dbReference type="InterPro" id="IPR010766">
    <property type="entry name" value="DRTGG"/>
</dbReference>
<dbReference type="InterPro" id="IPR028979">
    <property type="entry name" value="Ser_kin/Pase_Hpr-like_N_sf"/>
</dbReference>
<evidence type="ECO:0000259" key="1">
    <source>
        <dbReference type="Pfam" id="PF07085"/>
    </source>
</evidence>
<protein>
    <recommendedName>
        <fullName evidence="1">DRTGG domain-containing protein</fullName>
    </recommendedName>
</protein>
<dbReference type="AlphaFoldDB" id="A0A078KMZ6"/>
<dbReference type="Proteomes" id="UP000032431">
    <property type="component" value="Chromosome I"/>
</dbReference>
<dbReference type="STRING" id="29343.CCDG5_0738"/>
<feature type="domain" description="DRTGG" evidence="1">
    <location>
        <begin position="10"/>
        <end position="110"/>
    </location>
</feature>
<dbReference type="KEGG" id="ccel:CCDG5_0738"/>
<organism evidence="2 3">
    <name type="scientific">[Clostridium] cellulosi</name>
    <dbReference type="NCBI Taxonomy" id="29343"/>
    <lineage>
        <taxon>Bacteria</taxon>
        <taxon>Bacillati</taxon>
        <taxon>Bacillota</taxon>
        <taxon>Clostridia</taxon>
        <taxon>Eubacteriales</taxon>
        <taxon>Oscillospiraceae</taxon>
        <taxon>Oscillospiraceae incertae sedis</taxon>
    </lineage>
</organism>
<keyword evidence="3" id="KW-1185">Reference proteome</keyword>
<evidence type="ECO:0000313" key="3">
    <source>
        <dbReference type="Proteomes" id="UP000032431"/>
    </source>
</evidence>
<dbReference type="Pfam" id="PF07085">
    <property type="entry name" value="DRTGG"/>
    <property type="match status" value="1"/>
</dbReference>
<accession>A0A078KMZ6</accession>
<dbReference type="SUPFAM" id="SSF75138">
    <property type="entry name" value="HprK N-terminal domain-like"/>
    <property type="match status" value="1"/>
</dbReference>
<proteinExistence type="predicted"/>
<dbReference type="PATRIC" id="fig|29343.3.peg.772"/>
<evidence type="ECO:0000313" key="2">
    <source>
        <dbReference type="EMBL" id="CDZ23867.1"/>
    </source>
</evidence>